<evidence type="ECO:0000313" key="1">
    <source>
        <dbReference type="EMBL" id="KAK1137508.1"/>
    </source>
</evidence>
<keyword evidence="2" id="KW-1185">Reference proteome</keyword>
<protein>
    <submittedName>
        <fullName evidence="1">Uncharacterized protein</fullName>
    </submittedName>
</protein>
<comment type="caution">
    <text evidence="1">The sequence shown here is derived from an EMBL/GenBank/DDBJ whole genome shotgun (WGS) entry which is preliminary data.</text>
</comment>
<accession>A0AA40KYG2</accession>
<sequence length="84" mass="9477">MAVMLKDKVSSLKDLDSGCLKDEWTWGIECEKKVIDAFLVSESLPRLISGADGSDSLPQTLGWLLVHFLLHCSPHEKIHWSEVR</sequence>
<reference evidence="1" key="1">
    <citation type="submission" date="2021-10" db="EMBL/GenBank/DDBJ databases">
        <title>Melipona bicolor Genome sequencing and assembly.</title>
        <authorList>
            <person name="Araujo N.S."/>
            <person name="Arias M.C."/>
        </authorList>
    </citation>
    <scope>NUCLEOTIDE SEQUENCE</scope>
    <source>
        <strain evidence="1">USP_2M_L1-L4_2017</strain>
        <tissue evidence="1">Whole body</tissue>
    </source>
</reference>
<organism evidence="1 2">
    <name type="scientific">Melipona bicolor</name>
    <dbReference type="NCBI Taxonomy" id="60889"/>
    <lineage>
        <taxon>Eukaryota</taxon>
        <taxon>Metazoa</taxon>
        <taxon>Ecdysozoa</taxon>
        <taxon>Arthropoda</taxon>
        <taxon>Hexapoda</taxon>
        <taxon>Insecta</taxon>
        <taxon>Pterygota</taxon>
        <taxon>Neoptera</taxon>
        <taxon>Endopterygota</taxon>
        <taxon>Hymenoptera</taxon>
        <taxon>Apocrita</taxon>
        <taxon>Aculeata</taxon>
        <taxon>Apoidea</taxon>
        <taxon>Anthophila</taxon>
        <taxon>Apidae</taxon>
        <taxon>Melipona</taxon>
    </lineage>
</organism>
<evidence type="ECO:0000313" key="2">
    <source>
        <dbReference type="Proteomes" id="UP001177670"/>
    </source>
</evidence>
<dbReference type="EMBL" id="JAHYIQ010000001">
    <property type="protein sequence ID" value="KAK1137508.1"/>
    <property type="molecule type" value="Genomic_DNA"/>
</dbReference>
<gene>
    <name evidence="1" type="ORF">K0M31_002013</name>
</gene>
<proteinExistence type="predicted"/>
<dbReference type="Proteomes" id="UP001177670">
    <property type="component" value="Unassembled WGS sequence"/>
</dbReference>
<name>A0AA40KYG2_9HYME</name>
<dbReference type="AlphaFoldDB" id="A0AA40KYG2"/>